<dbReference type="EMBL" id="LNAL01000008">
    <property type="protein sequence ID" value="KUG06948.1"/>
    <property type="molecule type" value="Genomic_DNA"/>
</dbReference>
<evidence type="ECO:0000313" key="3">
    <source>
        <dbReference type="Proteomes" id="UP000054223"/>
    </source>
</evidence>
<dbReference type="GO" id="GO:0016787">
    <property type="term" value="F:hydrolase activity"/>
    <property type="evidence" value="ECO:0007669"/>
    <property type="project" value="InterPro"/>
</dbReference>
<organism evidence="2 3">
    <name type="scientific">Solirubrum puertoriconensis</name>
    <dbReference type="NCBI Taxonomy" id="1751427"/>
    <lineage>
        <taxon>Bacteria</taxon>
        <taxon>Pseudomonadati</taxon>
        <taxon>Bacteroidota</taxon>
        <taxon>Cytophagia</taxon>
        <taxon>Cytophagales</taxon>
    </lineage>
</organism>
<keyword evidence="3" id="KW-1185">Reference proteome</keyword>
<proteinExistence type="predicted"/>
<reference evidence="2 3" key="1">
    <citation type="submission" date="2015-11" db="EMBL/GenBank/DDBJ databases">
        <title>Solirubrum puertoriconensis gen. nov. an environmental bacteria isolated in Puerto Rico.</title>
        <authorList>
            <person name="Cuebas-Irizarry M.F."/>
            <person name="Montalvo-Rodriguez R."/>
        </authorList>
    </citation>
    <scope>NUCLEOTIDE SEQUENCE [LARGE SCALE GENOMIC DNA]</scope>
    <source>
        <strain evidence="2 3">MC1A</strain>
    </source>
</reference>
<feature type="domain" description="Dienelactone hydrolase" evidence="1">
    <location>
        <begin position="99"/>
        <end position="201"/>
    </location>
</feature>
<evidence type="ECO:0000313" key="2">
    <source>
        <dbReference type="EMBL" id="KUG06948.1"/>
    </source>
</evidence>
<dbReference type="InterPro" id="IPR029058">
    <property type="entry name" value="AB_hydrolase_fold"/>
</dbReference>
<dbReference type="PANTHER" id="PTHR11614">
    <property type="entry name" value="PHOSPHOLIPASE-RELATED"/>
    <property type="match status" value="1"/>
</dbReference>
<protein>
    <submittedName>
        <fullName evidence="2">Phospholipase</fullName>
    </submittedName>
</protein>
<name>A0A9X0HJI3_SOLP1</name>
<dbReference type="OrthoDB" id="9780269at2"/>
<dbReference type="Pfam" id="PF01738">
    <property type="entry name" value="DLH"/>
    <property type="match status" value="1"/>
</dbReference>
<dbReference type="AlphaFoldDB" id="A0A9X0HJI3"/>
<dbReference type="InterPro" id="IPR002925">
    <property type="entry name" value="Dienelactn_hydro"/>
</dbReference>
<dbReference type="RefSeq" id="WP_059072642.1">
    <property type="nucleotide sequence ID" value="NZ_LNAL01000008.1"/>
</dbReference>
<dbReference type="Proteomes" id="UP000054223">
    <property type="component" value="Unassembled WGS sequence"/>
</dbReference>
<accession>A0A9X0HJI3</accession>
<sequence length="225" mass="24264">MPTKRQPREFILQTVTLHQEVNGVEELTLSTNAGDMPARFHPTAPYASAVLWVGGAGGGLDGPAWGMYPRLAAQLQLHGIASLRLHYRYPNDLEACVYDVLLAVQYMVQHRSLIKVALVGHSFGGAVVIAAGAMASEVTTVVAMSSQTYGTNLAARLSPKPLLLVHGTDDEILPPACSEDIFARASEPKELLLYPGCGHGLDECCDQVDEDVVAWLTRHLMQSST</sequence>
<evidence type="ECO:0000259" key="1">
    <source>
        <dbReference type="Pfam" id="PF01738"/>
    </source>
</evidence>
<dbReference type="InterPro" id="IPR051044">
    <property type="entry name" value="MAG_DAG_Lipase"/>
</dbReference>
<dbReference type="SUPFAM" id="SSF53474">
    <property type="entry name" value="alpha/beta-Hydrolases"/>
    <property type="match status" value="1"/>
</dbReference>
<gene>
    <name evidence="2" type="ORF">ASU33_06385</name>
</gene>
<dbReference type="Gene3D" id="3.40.50.1820">
    <property type="entry name" value="alpha/beta hydrolase"/>
    <property type="match status" value="1"/>
</dbReference>
<comment type="caution">
    <text evidence="2">The sequence shown here is derived from an EMBL/GenBank/DDBJ whole genome shotgun (WGS) entry which is preliminary data.</text>
</comment>